<feature type="transmembrane region" description="Helical" evidence="7">
    <location>
        <begin position="186"/>
        <end position="205"/>
    </location>
</feature>
<dbReference type="Gene3D" id="1.20.1250.20">
    <property type="entry name" value="MFS general substrate transporter like domains"/>
    <property type="match status" value="1"/>
</dbReference>
<evidence type="ECO:0000259" key="8">
    <source>
        <dbReference type="PROSITE" id="PS50850"/>
    </source>
</evidence>
<feature type="transmembrane region" description="Helical" evidence="7">
    <location>
        <begin position="329"/>
        <end position="350"/>
    </location>
</feature>
<evidence type="ECO:0000256" key="7">
    <source>
        <dbReference type="SAM" id="Phobius"/>
    </source>
</evidence>
<feature type="transmembrane region" description="Helical" evidence="7">
    <location>
        <begin position="362"/>
        <end position="386"/>
    </location>
</feature>
<feature type="transmembrane region" description="Helical" evidence="7">
    <location>
        <begin position="305"/>
        <end position="323"/>
    </location>
</feature>
<feature type="transmembrane region" description="Helical" evidence="7">
    <location>
        <begin position="92"/>
        <end position="112"/>
    </location>
</feature>
<dbReference type="PANTHER" id="PTHR23513">
    <property type="entry name" value="INTEGRAL MEMBRANE EFFLUX PROTEIN-RELATED"/>
    <property type="match status" value="1"/>
</dbReference>
<dbReference type="GO" id="GO:0005886">
    <property type="term" value="C:plasma membrane"/>
    <property type="evidence" value="ECO:0007669"/>
    <property type="project" value="UniProtKB-SubCell"/>
</dbReference>
<dbReference type="InterPro" id="IPR020846">
    <property type="entry name" value="MFS_dom"/>
</dbReference>
<keyword evidence="5 7" id="KW-1133">Transmembrane helix</keyword>
<dbReference type="Proteomes" id="UP000228758">
    <property type="component" value="Unassembled WGS sequence"/>
</dbReference>
<dbReference type="OrthoDB" id="69054at2"/>
<comment type="subcellular location">
    <subcellularLocation>
        <location evidence="1">Cell membrane</location>
        <topology evidence="1">Multi-pass membrane protein</topology>
    </subcellularLocation>
</comment>
<gene>
    <name evidence="9" type="ORF">CLV46_1388</name>
</gene>
<feature type="transmembrane region" description="Helical" evidence="7">
    <location>
        <begin position="29"/>
        <end position="50"/>
    </location>
</feature>
<dbReference type="CDD" id="cd06173">
    <property type="entry name" value="MFS_MefA_like"/>
    <property type="match status" value="1"/>
</dbReference>
<dbReference type="InterPro" id="IPR036259">
    <property type="entry name" value="MFS_trans_sf"/>
</dbReference>
<organism evidence="9 10">
    <name type="scientific">Diaminobutyricimonas aerilata</name>
    <dbReference type="NCBI Taxonomy" id="1162967"/>
    <lineage>
        <taxon>Bacteria</taxon>
        <taxon>Bacillati</taxon>
        <taxon>Actinomycetota</taxon>
        <taxon>Actinomycetes</taxon>
        <taxon>Micrococcales</taxon>
        <taxon>Microbacteriaceae</taxon>
        <taxon>Diaminobutyricimonas</taxon>
    </lineage>
</organism>
<feature type="transmembrane region" description="Helical" evidence="7">
    <location>
        <begin position="275"/>
        <end position="298"/>
    </location>
</feature>
<evidence type="ECO:0000256" key="6">
    <source>
        <dbReference type="ARBA" id="ARBA00023136"/>
    </source>
</evidence>
<accession>A0A2M9CJ04</accession>
<evidence type="ECO:0000256" key="1">
    <source>
        <dbReference type="ARBA" id="ARBA00004651"/>
    </source>
</evidence>
<evidence type="ECO:0000256" key="3">
    <source>
        <dbReference type="ARBA" id="ARBA00022475"/>
    </source>
</evidence>
<evidence type="ECO:0000256" key="4">
    <source>
        <dbReference type="ARBA" id="ARBA00022692"/>
    </source>
</evidence>
<evidence type="ECO:0000313" key="9">
    <source>
        <dbReference type="EMBL" id="PJJ71835.1"/>
    </source>
</evidence>
<dbReference type="GO" id="GO:0022857">
    <property type="term" value="F:transmembrane transporter activity"/>
    <property type="evidence" value="ECO:0007669"/>
    <property type="project" value="InterPro"/>
</dbReference>
<dbReference type="RefSeq" id="WP_100364093.1">
    <property type="nucleotide sequence ID" value="NZ_PGFF01000001.1"/>
</dbReference>
<feature type="transmembrane region" description="Helical" evidence="7">
    <location>
        <begin position="240"/>
        <end position="263"/>
    </location>
</feature>
<name>A0A2M9CJ04_9MICO</name>
<dbReference type="EMBL" id="PGFF01000001">
    <property type="protein sequence ID" value="PJJ71835.1"/>
    <property type="molecule type" value="Genomic_DNA"/>
</dbReference>
<feature type="transmembrane region" description="Helical" evidence="7">
    <location>
        <begin position="62"/>
        <end position="80"/>
    </location>
</feature>
<comment type="caution">
    <text evidence="9">The sequence shown here is derived from an EMBL/GenBank/DDBJ whole genome shotgun (WGS) entry which is preliminary data.</text>
</comment>
<keyword evidence="10" id="KW-1185">Reference proteome</keyword>
<proteinExistence type="predicted"/>
<keyword evidence="2" id="KW-0813">Transport</keyword>
<evidence type="ECO:0000313" key="10">
    <source>
        <dbReference type="Proteomes" id="UP000228758"/>
    </source>
</evidence>
<reference evidence="9 10" key="1">
    <citation type="submission" date="2017-11" db="EMBL/GenBank/DDBJ databases">
        <title>Genomic Encyclopedia of Archaeal and Bacterial Type Strains, Phase II (KMG-II): From Individual Species to Whole Genera.</title>
        <authorList>
            <person name="Goeker M."/>
        </authorList>
    </citation>
    <scope>NUCLEOTIDE SEQUENCE [LARGE SCALE GENOMIC DNA]</scope>
    <source>
        <strain evidence="9 10">DSM 27393</strain>
    </source>
</reference>
<keyword evidence="6 7" id="KW-0472">Membrane</keyword>
<feature type="transmembrane region" description="Helical" evidence="7">
    <location>
        <begin position="392"/>
        <end position="416"/>
    </location>
</feature>
<keyword evidence="4 7" id="KW-0812">Transmembrane</keyword>
<sequence>MADSSPQRAPALPPLLRAVHPFVHRQYRVLAAALALSLLGTGVWLVAFVWQVIQLGGSPVELSIVATANAAGTVVAVLLGGAVADRVPQRRILIAVELTKAVAVGTVAAVALTGGLEIWHLAAASLVFGLTDGFFYPAYSALLPSLLPEHELLAANGLEGVLRPAVMQAAGPAAASGLIAVASPGAAFVLVAGSQVLAAAALLLLRPTALRRELDAADHPVGGLLRDIRDGFGYMVRTPWLFATLVYASVLVFVIMGPIEVLLPFAVKDQTGGGAGAFALAIGAFGVGGAVGSLLVATLRLPRRYLTVMNLLWGLGCVPLVVIGVTDALWLMVAALFVVGFAFSAANVIWGTLLQRRVPAAYLGRVSSLDFFVSLAFMPVSMAVAGPVGEAVGFPAVFLVAGLVPPALATAAILLARMPRDELRHPLDRTPPDGAEAAAS</sequence>
<dbReference type="AlphaFoldDB" id="A0A2M9CJ04"/>
<dbReference type="SUPFAM" id="SSF103473">
    <property type="entry name" value="MFS general substrate transporter"/>
    <property type="match status" value="1"/>
</dbReference>
<keyword evidence="3" id="KW-1003">Cell membrane</keyword>
<dbReference type="PANTHER" id="PTHR23513:SF11">
    <property type="entry name" value="STAPHYLOFERRIN A TRANSPORTER"/>
    <property type="match status" value="1"/>
</dbReference>
<evidence type="ECO:0000256" key="5">
    <source>
        <dbReference type="ARBA" id="ARBA00022989"/>
    </source>
</evidence>
<dbReference type="Pfam" id="PF05977">
    <property type="entry name" value="MFS_3"/>
    <property type="match status" value="1"/>
</dbReference>
<feature type="domain" description="Major facilitator superfamily (MFS) profile" evidence="8">
    <location>
        <begin position="26"/>
        <end position="420"/>
    </location>
</feature>
<evidence type="ECO:0000256" key="2">
    <source>
        <dbReference type="ARBA" id="ARBA00022448"/>
    </source>
</evidence>
<dbReference type="PROSITE" id="PS50850">
    <property type="entry name" value="MFS"/>
    <property type="match status" value="1"/>
</dbReference>
<dbReference type="InterPro" id="IPR010290">
    <property type="entry name" value="TM_effector"/>
</dbReference>
<protein>
    <submittedName>
        <fullName evidence="9">Putative MFS family arabinose efflux permease</fullName>
    </submittedName>
</protein>